<gene>
    <name evidence="13" type="ORF">FJT64_013800</name>
</gene>
<evidence type="ECO:0000256" key="6">
    <source>
        <dbReference type="ARBA" id="ARBA00022989"/>
    </source>
</evidence>
<evidence type="ECO:0000256" key="8">
    <source>
        <dbReference type="ARBA" id="ARBA00023065"/>
    </source>
</evidence>
<comment type="caution">
    <text evidence="13">The sequence shown here is derived from an EMBL/GenBank/DDBJ whole genome shotgun (WGS) entry which is preliminary data.</text>
</comment>
<keyword evidence="6" id="KW-1133">Transmembrane helix</keyword>
<keyword evidence="8 12" id="KW-0406">Ion transport</keyword>
<protein>
    <submittedName>
        <fullName evidence="13">Uncharacterized protein</fullName>
    </submittedName>
</protein>
<evidence type="ECO:0000256" key="1">
    <source>
        <dbReference type="ARBA" id="ARBA00004141"/>
    </source>
</evidence>
<comment type="similarity">
    <text evidence="2 12">Belongs to the amiloride-sensitive sodium channel (TC 1.A.6) family.</text>
</comment>
<evidence type="ECO:0000256" key="2">
    <source>
        <dbReference type="ARBA" id="ARBA00007193"/>
    </source>
</evidence>
<organism evidence="13 14">
    <name type="scientific">Amphibalanus amphitrite</name>
    <name type="common">Striped barnacle</name>
    <name type="synonym">Balanus amphitrite</name>
    <dbReference type="NCBI Taxonomy" id="1232801"/>
    <lineage>
        <taxon>Eukaryota</taxon>
        <taxon>Metazoa</taxon>
        <taxon>Ecdysozoa</taxon>
        <taxon>Arthropoda</taxon>
        <taxon>Crustacea</taxon>
        <taxon>Multicrustacea</taxon>
        <taxon>Cirripedia</taxon>
        <taxon>Thoracica</taxon>
        <taxon>Thoracicalcarea</taxon>
        <taxon>Balanomorpha</taxon>
        <taxon>Balanoidea</taxon>
        <taxon>Balanidae</taxon>
        <taxon>Amphibalaninae</taxon>
        <taxon>Amphibalanus</taxon>
    </lineage>
</organism>
<keyword evidence="14" id="KW-1185">Reference proteome</keyword>
<dbReference type="EMBL" id="VIIS01002165">
    <property type="protein sequence ID" value="KAF0287774.1"/>
    <property type="molecule type" value="Genomic_DNA"/>
</dbReference>
<keyword evidence="11 12" id="KW-0407">Ion channel</keyword>
<evidence type="ECO:0000313" key="14">
    <source>
        <dbReference type="Proteomes" id="UP000440578"/>
    </source>
</evidence>
<keyword evidence="4 12" id="KW-0894">Sodium channel</keyword>
<dbReference type="AlphaFoldDB" id="A0A6A4V8A7"/>
<evidence type="ECO:0000256" key="11">
    <source>
        <dbReference type="ARBA" id="ARBA00023303"/>
    </source>
</evidence>
<evidence type="ECO:0000256" key="7">
    <source>
        <dbReference type="ARBA" id="ARBA00023053"/>
    </source>
</evidence>
<keyword evidence="9" id="KW-0472">Membrane</keyword>
<evidence type="ECO:0000256" key="4">
    <source>
        <dbReference type="ARBA" id="ARBA00022461"/>
    </source>
</evidence>
<evidence type="ECO:0000256" key="9">
    <source>
        <dbReference type="ARBA" id="ARBA00023136"/>
    </source>
</evidence>
<keyword evidence="7" id="KW-0915">Sodium</keyword>
<accession>A0A6A4V8A7</accession>
<dbReference type="Pfam" id="PF00858">
    <property type="entry name" value="ASC"/>
    <property type="match status" value="1"/>
</dbReference>
<dbReference type="GO" id="GO:0005886">
    <property type="term" value="C:plasma membrane"/>
    <property type="evidence" value="ECO:0007669"/>
    <property type="project" value="TreeGrafter"/>
</dbReference>
<keyword evidence="10 12" id="KW-0739">Sodium transport</keyword>
<dbReference type="PANTHER" id="PTHR11690">
    <property type="entry name" value="AMILORIDE-SENSITIVE SODIUM CHANNEL-RELATED"/>
    <property type="match status" value="1"/>
</dbReference>
<proteinExistence type="inferred from homology"/>
<dbReference type="InterPro" id="IPR001873">
    <property type="entry name" value="ENaC"/>
</dbReference>
<evidence type="ECO:0000256" key="12">
    <source>
        <dbReference type="RuleBase" id="RU000679"/>
    </source>
</evidence>
<dbReference type="GO" id="GO:0015280">
    <property type="term" value="F:ligand-gated sodium channel activity"/>
    <property type="evidence" value="ECO:0007669"/>
    <property type="project" value="TreeGrafter"/>
</dbReference>
<evidence type="ECO:0000256" key="3">
    <source>
        <dbReference type="ARBA" id="ARBA00022448"/>
    </source>
</evidence>
<dbReference type="Proteomes" id="UP000440578">
    <property type="component" value="Unassembled WGS sequence"/>
</dbReference>
<sequence>MPSASCWLWALRPSRVCEILLWVTFLGLATFEWVQYRSEPTLTMVELEPAELPRFTVCPGYQSNGSMTNKPRSTALHHMWFIVNETAYHNTSFRKMYIDYGLSIGDMLGRRIENENTSRDSTGDVVYRTPKGFWLRTFLKSGVCYMYQPHGQQDNKASPFLGPTIRLLEHPEFTQRSTKSSYMMRFHGSEVPFKAIEFFHKDIPRVVIREAENLLITVRLNKYKSPSLRRKPCNKTPGYSLSGCLSQCFYQKQKEKIGCTMPWMDLDGKGCTFYSRDFAIPPTSGYPEDCGCLPACLEDRIDVIVGRSPIVNRKGYTYVTIKFEYEAETRITTLSYSIRDLVANVGGHIGLFLGTSILSLLLRGFAALQELHRQKQSPVISIQSDGK</sequence>
<reference evidence="13 14" key="1">
    <citation type="submission" date="2019-07" db="EMBL/GenBank/DDBJ databases">
        <title>Draft genome assembly of a fouling barnacle, Amphibalanus amphitrite (Darwin, 1854): The first reference genome for Thecostraca.</title>
        <authorList>
            <person name="Kim W."/>
        </authorList>
    </citation>
    <scope>NUCLEOTIDE SEQUENCE [LARGE SCALE GENOMIC DNA]</scope>
    <source>
        <strain evidence="13">SNU_AA5</strain>
        <tissue evidence="13">Soma without cirri and trophi</tissue>
    </source>
</reference>
<evidence type="ECO:0000256" key="5">
    <source>
        <dbReference type="ARBA" id="ARBA00022692"/>
    </source>
</evidence>
<dbReference type="Gene3D" id="1.10.287.770">
    <property type="entry name" value="YojJ-like"/>
    <property type="match status" value="1"/>
</dbReference>
<keyword evidence="3 12" id="KW-0813">Transport</keyword>
<comment type="subcellular location">
    <subcellularLocation>
        <location evidence="1">Membrane</location>
        <topology evidence="1">Multi-pass membrane protein</topology>
    </subcellularLocation>
</comment>
<name>A0A6A4V8A7_AMPAM</name>
<keyword evidence="5 12" id="KW-0812">Transmembrane</keyword>
<evidence type="ECO:0000313" key="13">
    <source>
        <dbReference type="EMBL" id="KAF0287774.1"/>
    </source>
</evidence>
<dbReference type="PANTHER" id="PTHR11690:SF300">
    <property type="entry name" value="PICKPOCKET PROTEIN 19"/>
    <property type="match status" value="1"/>
</dbReference>
<evidence type="ECO:0000256" key="10">
    <source>
        <dbReference type="ARBA" id="ARBA00023201"/>
    </source>
</evidence>